<sequence>MKLLDSRYGGLLLLAAGLLLLPWLAGNAYLLDVANRIAINAIIAVGLNLLIGYAGQISLGHAGFLGLGAYASAILCGSYDWPAWLALLSAAAGVALLAFLVARPILRLKGHYLAMATLGLGMIVSLVLSNESALTGGPDGMAVPGLVLFGWEPQGERAWYWIFATLLLLAIWLAQNLIDSPLGRALRAVHGSEVAARVAGVDTTACKVQVFVISAVFAAIAGSLSAHYTGFVTPGQASFLHSVELVTMVVIGGMASTYGAVLGAALMTLLPQLLSGLEDYEMLVFGLILMVSMIVLPQGLLPGLRGWLQTRRAA</sequence>
<dbReference type="AlphaFoldDB" id="A0A317MUD5"/>
<dbReference type="InterPro" id="IPR043428">
    <property type="entry name" value="LivM-like"/>
</dbReference>
<dbReference type="Pfam" id="PF02653">
    <property type="entry name" value="BPD_transp_2"/>
    <property type="match status" value="1"/>
</dbReference>
<dbReference type="GO" id="GO:0005886">
    <property type="term" value="C:plasma membrane"/>
    <property type="evidence" value="ECO:0007669"/>
    <property type="project" value="UniProtKB-SubCell"/>
</dbReference>
<feature type="transmembrane region" description="Helical" evidence="6">
    <location>
        <begin position="210"/>
        <end position="228"/>
    </location>
</feature>
<dbReference type="GO" id="GO:0015658">
    <property type="term" value="F:branched-chain amino acid transmembrane transporter activity"/>
    <property type="evidence" value="ECO:0007669"/>
    <property type="project" value="InterPro"/>
</dbReference>
<evidence type="ECO:0000256" key="4">
    <source>
        <dbReference type="ARBA" id="ARBA00022989"/>
    </source>
</evidence>
<feature type="transmembrane region" description="Helical" evidence="6">
    <location>
        <begin position="81"/>
        <end position="100"/>
    </location>
</feature>
<gene>
    <name evidence="7" type="ORF">C7443_106233</name>
</gene>
<protein>
    <submittedName>
        <fullName evidence="7">Amino acid/amide ABC transporter membrane protein 2 (HAAT family)</fullName>
    </submittedName>
</protein>
<dbReference type="PANTHER" id="PTHR30482">
    <property type="entry name" value="HIGH-AFFINITY BRANCHED-CHAIN AMINO ACID TRANSPORT SYSTEM PERMEASE"/>
    <property type="match status" value="1"/>
</dbReference>
<dbReference type="CDD" id="cd06581">
    <property type="entry name" value="TM_PBP1_LivM_like"/>
    <property type="match status" value="1"/>
</dbReference>
<dbReference type="PANTHER" id="PTHR30482:SF18">
    <property type="entry name" value="BRANCHED AMINO ACID TRANSPORT SYSTEM PERMEASE"/>
    <property type="match status" value="1"/>
</dbReference>
<evidence type="ECO:0000313" key="8">
    <source>
        <dbReference type="Proteomes" id="UP000246569"/>
    </source>
</evidence>
<feature type="transmembrane region" description="Helical" evidence="6">
    <location>
        <begin position="248"/>
        <end position="270"/>
    </location>
</feature>
<feature type="transmembrane region" description="Helical" evidence="6">
    <location>
        <begin position="158"/>
        <end position="178"/>
    </location>
</feature>
<keyword evidence="2" id="KW-1003">Cell membrane</keyword>
<dbReference type="EMBL" id="QGTJ01000006">
    <property type="protein sequence ID" value="PWV61219.1"/>
    <property type="molecule type" value="Genomic_DNA"/>
</dbReference>
<feature type="transmembrane region" description="Helical" evidence="6">
    <location>
        <begin position="37"/>
        <end position="54"/>
    </location>
</feature>
<evidence type="ECO:0000256" key="6">
    <source>
        <dbReference type="SAM" id="Phobius"/>
    </source>
</evidence>
<keyword evidence="5 6" id="KW-0472">Membrane</keyword>
<dbReference type="Proteomes" id="UP000246569">
    <property type="component" value="Unassembled WGS sequence"/>
</dbReference>
<accession>A0A317MUD5</accession>
<organism evidence="7 8">
    <name type="scientific">Plasticicumulans acidivorans</name>
    <dbReference type="NCBI Taxonomy" id="886464"/>
    <lineage>
        <taxon>Bacteria</taxon>
        <taxon>Pseudomonadati</taxon>
        <taxon>Pseudomonadota</taxon>
        <taxon>Gammaproteobacteria</taxon>
        <taxon>Candidatus Competibacteraceae</taxon>
        <taxon>Plasticicumulans</taxon>
    </lineage>
</organism>
<proteinExistence type="predicted"/>
<evidence type="ECO:0000256" key="5">
    <source>
        <dbReference type="ARBA" id="ARBA00023136"/>
    </source>
</evidence>
<evidence type="ECO:0000256" key="1">
    <source>
        <dbReference type="ARBA" id="ARBA00004429"/>
    </source>
</evidence>
<keyword evidence="4 6" id="KW-1133">Transmembrane helix</keyword>
<keyword evidence="8" id="KW-1185">Reference proteome</keyword>
<feature type="transmembrane region" description="Helical" evidence="6">
    <location>
        <begin position="282"/>
        <end position="301"/>
    </location>
</feature>
<dbReference type="RefSeq" id="WP_110018889.1">
    <property type="nucleotide sequence ID" value="NZ_QGTJ01000006.1"/>
</dbReference>
<evidence type="ECO:0000256" key="2">
    <source>
        <dbReference type="ARBA" id="ARBA00022475"/>
    </source>
</evidence>
<name>A0A317MUD5_9GAMM</name>
<keyword evidence="3 6" id="KW-0812">Transmembrane</keyword>
<comment type="subcellular location">
    <subcellularLocation>
        <location evidence="1">Cell inner membrane</location>
        <topology evidence="1">Multi-pass membrane protein</topology>
    </subcellularLocation>
</comment>
<dbReference type="OrthoDB" id="9814461at2"/>
<reference evidence="7 8" key="1">
    <citation type="submission" date="2018-05" db="EMBL/GenBank/DDBJ databases">
        <title>Genomic Encyclopedia of Type Strains, Phase IV (KMG-IV): sequencing the most valuable type-strain genomes for metagenomic binning, comparative biology and taxonomic classification.</title>
        <authorList>
            <person name="Goeker M."/>
        </authorList>
    </citation>
    <scope>NUCLEOTIDE SEQUENCE [LARGE SCALE GENOMIC DNA]</scope>
    <source>
        <strain evidence="7 8">DSM 23606</strain>
    </source>
</reference>
<comment type="caution">
    <text evidence="7">The sequence shown here is derived from an EMBL/GenBank/DDBJ whole genome shotgun (WGS) entry which is preliminary data.</text>
</comment>
<evidence type="ECO:0000256" key="3">
    <source>
        <dbReference type="ARBA" id="ARBA00022692"/>
    </source>
</evidence>
<dbReference type="InterPro" id="IPR001851">
    <property type="entry name" value="ABC_transp_permease"/>
</dbReference>
<evidence type="ECO:0000313" key="7">
    <source>
        <dbReference type="EMBL" id="PWV61219.1"/>
    </source>
</evidence>